<gene>
    <name evidence="1" type="ORF">FR932_08770</name>
</gene>
<reference evidence="1 2" key="1">
    <citation type="submission" date="2019-09" db="EMBL/GenBank/DDBJ databases">
        <title>Hybrid Assembly of the complete Genome of the Deep-Sea Bacterium Moritella marina from long Nanopore and Illumina reads.</title>
        <authorList>
            <person name="Magin S."/>
            <person name="Georgoulis A."/>
            <person name="Papadimitriou K."/>
            <person name="Iliakis G."/>
            <person name="Vorgias C.E."/>
        </authorList>
    </citation>
    <scope>NUCLEOTIDE SEQUENCE [LARGE SCALE GENOMIC DNA]</scope>
    <source>
        <strain evidence="1 2">MP-1</strain>
    </source>
</reference>
<dbReference type="RefSeq" id="WP_081588316.1">
    <property type="nucleotide sequence ID" value="NZ_ALOE01000013.1"/>
</dbReference>
<dbReference type="InterPro" id="IPR010696">
    <property type="entry name" value="DUF1272"/>
</dbReference>
<dbReference type="Proteomes" id="UP000327424">
    <property type="component" value="Chromosome"/>
</dbReference>
<organism evidence="1 2">
    <name type="scientific">Moritella marina ATCC 15381</name>
    <dbReference type="NCBI Taxonomy" id="1202962"/>
    <lineage>
        <taxon>Bacteria</taxon>
        <taxon>Pseudomonadati</taxon>
        <taxon>Pseudomonadota</taxon>
        <taxon>Gammaproteobacteria</taxon>
        <taxon>Alteromonadales</taxon>
        <taxon>Moritellaceae</taxon>
        <taxon>Moritella</taxon>
    </lineage>
</organism>
<dbReference type="Pfam" id="PF06906">
    <property type="entry name" value="DUF1272"/>
    <property type="match status" value="1"/>
</dbReference>
<protein>
    <submittedName>
        <fullName evidence="1">DUF1272 domain-containing protein</fullName>
    </submittedName>
</protein>
<keyword evidence="2" id="KW-1185">Reference proteome</keyword>
<evidence type="ECO:0000313" key="2">
    <source>
        <dbReference type="Proteomes" id="UP000327424"/>
    </source>
</evidence>
<dbReference type="AlphaFoldDB" id="A0A5J6WIP3"/>
<sequence>MLELRPNCECCDKDLSPQSNEAFICTFECTFCSECTENVLNFVCPNCSGNLVQRPIRPNAVLINNPASTVRILKELGCVTNT</sequence>
<dbReference type="EMBL" id="CP044399">
    <property type="protein sequence ID" value="QFI37936.1"/>
    <property type="molecule type" value="Genomic_DNA"/>
</dbReference>
<dbReference type="KEGG" id="mmaa:FR932_08770"/>
<evidence type="ECO:0000313" key="1">
    <source>
        <dbReference type="EMBL" id="QFI37936.1"/>
    </source>
</evidence>
<dbReference type="OrthoDB" id="9808883at2"/>
<name>A0A5J6WIP3_MORMI</name>
<proteinExistence type="predicted"/>
<accession>A0A5J6WIP3</accession>